<evidence type="ECO:0000313" key="3">
    <source>
        <dbReference type="Proteomes" id="UP000219453"/>
    </source>
</evidence>
<dbReference type="EMBL" id="OBEJ01000002">
    <property type="protein sequence ID" value="SNZ12515.1"/>
    <property type="molecule type" value="Genomic_DNA"/>
</dbReference>
<name>A0A285NSS7_NATPI</name>
<dbReference type="Gene3D" id="1.10.10.10">
    <property type="entry name" value="Winged helix-like DNA-binding domain superfamily/Winged helix DNA-binding domain"/>
    <property type="match status" value="1"/>
</dbReference>
<reference evidence="3" key="1">
    <citation type="submission" date="2017-09" db="EMBL/GenBank/DDBJ databases">
        <authorList>
            <person name="Varghese N."/>
            <person name="Submissions S."/>
        </authorList>
    </citation>
    <scope>NUCLEOTIDE SEQUENCE [LARGE SCALE GENOMIC DNA]</scope>
    <source>
        <strain evidence="3">DSM 27208</strain>
    </source>
</reference>
<dbReference type="RefSeq" id="WP_097008720.1">
    <property type="nucleotide sequence ID" value="NZ_OBEJ01000002.1"/>
</dbReference>
<dbReference type="InterPro" id="IPR055768">
    <property type="entry name" value="DUF7344"/>
</dbReference>
<dbReference type="InterPro" id="IPR036390">
    <property type="entry name" value="WH_DNA-bd_sf"/>
</dbReference>
<organism evidence="2 3">
    <name type="scientific">Natronoarchaeum philippinense</name>
    <dbReference type="NCBI Taxonomy" id="558529"/>
    <lineage>
        <taxon>Archaea</taxon>
        <taxon>Methanobacteriati</taxon>
        <taxon>Methanobacteriota</taxon>
        <taxon>Stenosarchaea group</taxon>
        <taxon>Halobacteria</taxon>
        <taxon>Halobacteriales</taxon>
        <taxon>Natronoarchaeaceae</taxon>
    </lineage>
</organism>
<dbReference type="Pfam" id="PF24035">
    <property type="entry name" value="DUF7344"/>
    <property type="match status" value="1"/>
</dbReference>
<keyword evidence="3" id="KW-1185">Reference proteome</keyword>
<accession>A0A285NSS7</accession>
<evidence type="ECO:0000259" key="1">
    <source>
        <dbReference type="Pfam" id="PF24035"/>
    </source>
</evidence>
<feature type="domain" description="DUF7344" evidence="1">
    <location>
        <begin position="13"/>
        <end position="85"/>
    </location>
</feature>
<dbReference type="InterPro" id="IPR036388">
    <property type="entry name" value="WH-like_DNA-bd_sf"/>
</dbReference>
<dbReference type="SUPFAM" id="SSF46785">
    <property type="entry name" value="Winged helix' DNA-binding domain"/>
    <property type="match status" value="1"/>
</dbReference>
<proteinExistence type="predicted"/>
<protein>
    <recommendedName>
        <fullName evidence="1">DUF7344 domain-containing protein</fullName>
    </recommendedName>
</protein>
<dbReference type="Proteomes" id="UP000219453">
    <property type="component" value="Unassembled WGS sequence"/>
</dbReference>
<dbReference type="AlphaFoldDB" id="A0A285NSS7"/>
<sequence>MRSRENYATDAVFECLAESARRAVIEVLCDRTTATLDELADAVAEQGDTRGGPADRLVPELHHRHLPKLADAGLVEYDAEGGVVEATERTRAADVVAQSVEQCSLLSPDVDATGGEPVHLD</sequence>
<evidence type="ECO:0000313" key="2">
    <source>
        <dbReference type="EMBL" id="SNZ12515.1"/>
    </source>
</evidence>
<dbReference type="OrthoDB" id="21363at2157"/>
<gene>
    <name evidence="2" type="ORF">SAMN06269185_1784</name>
</gene>